<dbReference type="InterPro" id="IPR039422">
    <property type="entry name" value="MarR/SlyA-like"/>
</dbReference>
<evidence type="ECO:0000313" key="3">
    <source>
        <dbReference type="EMBL" id="KLV26010.1"/>
    </source>
</evidence>
<dbReference type="InterPro" id="IPR000835">
    <property type="entry name" value="HTH_MarR-typ"/>
</dbReference>
<dbReference type="PANTHER" id="PTHR33164">
    <property type="entry name" value="TRANSCRIPTIONAL REGULATOR, MARR FAMILY"/>
    <property type="match status" value="1"/>
</dbReference>
<dbReference type="PANTHER" id="PTHR33164:SF43">
    <property type="entry name" value="HTH-TYPE TRANSCRIPTIONAL REPRESSOR YETL"/>
    <property type="match status" value="1"/>
</dbReference>
<dbReference type="PATRIC" id="fig|1397.4.peg.730"/>
<dbReference type="Proteomes" id="UP000036045">
    <property type="component" value="Unassembled WGS sequence"/>
</dbReference>
<name>A0A0J1LAR4_NIACI</name>
<dbReference type="Pfam" id="PF01047">
    <property type="entry name" value="MarR"/>
    <property type="match status" value="1"/>
</dbReference>
<proteinExistence type="predicted"/>
<dbReference type="EMBL" id="NPBQ01000112">
    <property type="protein sequence ID" value="PAD81720.1"/>
    <property type="molecule type" value="Genomic_DNA"/>
</dbReference>
<dbReference type="GeneID" id="56351726"/>
<organism evidence="3 5">
    <name type="scientific">Niallia circulans</name>
    <name type="common">Bacillus circulans</name>
    <dbReference type="NCBI Taxonomy" id="1397"/>
    <lineage>
        <taxon>Bacteria</taxon>
        <taxon>Bacillati</taxon>
        <taxon>Bacillota</taxon>
        <taxon>Bacilli</taxon>
        <taxon>Bacillales</taxon>
        <taxon>Bacillaceae</taxon>
        <taxon>Niallia</taxon>
    </lineage>
</organism>
<dbReference type="InterPro" id="IPR036390">
    <property type="entry name" value="WH_DNA-bd_sf"/>
</dbReference>
<evidence type="ECO:0000256" key="1">
    <source>
        <dbReference type="ARBA" id="ARBA00023125"/>
    </source>
</evidence>
<comment type="caution">
    <text evidence="3">The sequence shown here is derived from an EMBL/GenBank/DDBJ whole genome shotgun (WGS) entry which is preliminary data.</text>
</comment>
<dbReference type="GO" id="GO:0003677">
    <property type="term" value="F:DNA binding"/>
    <property type="evidence" value="ECO:0007669"/>
    <property type="project" value="UniProtKB-KW"/>
</dbReference>
<dbReference type="SMART" id="SM00347">
    <property type="entry name" value="HTH_MARR"/>
    <property type="match status" value="1"/>
</dbReference>
<dbReference type="RefSeq" id="WP_047942612.1">
    <property type="nucleotide sequence ID" value="NZ_CP026031.1"/>
</dbReference>
<dbReference type="InterPro" id="IPR036388">
    <property type="entry name" value="WH-like_DNA-bd_sf"/>
</dbReference>
<dbReference type="Proteomes" id="UP000216961">
    <property type="component" value="Unassembled WGS sequence"/>
</dbReference>
<dbReference type="PROSITE" id="PS50995">
    <property type="entry name" value="HTH_MARR_2"/>
    <property type="match status" value="1"/>
</dbReference>
<reference evidence="3 5" key="1">
    <citation type="submission" date="2015-05" db="EMBL/GenBank/DDBJ databases">
        <title>Whole genome sequence and identification of bacterial endophytes from Costus igneus.</title>
        <authorList>
            <person name="Lee Y.P."/>
            <person name="Gan H.M."/>
            <person name="Eng W."/>
            <person name="Wheatley M.S."/>
            <person name="Caraballo A."/>
            <person name="Polter S."/>
            <person name="Savka M.A."/>
            <person name="Hudson A.O."/>
        </authorList>
    </citation>
    <scope>NUCLEOTIDE SEQUENCE [LARGE SCALE GENOMIC DNA]</scope>
    <source>
        <strain evidence="3 5">RIT379</strain>
    </source>
</reference>
<reference evidence="4 6" key="2">
    <citation type="submission" date="2017-07" db="EMBL/GenBank/DDBJ databases">
        <title>Isolation and whole genome analysis of endospore-forming bacteria from heroin.</title>
        <authorList>
            <person name="Kalinowski J."/>
            <person name="Ahrens B."/>
            <person name="Al-Dilaimi A."/>
            <person name="Winkler A."/>
            <person name="Wibberg D."/>
            <person name="Schleenbecker U."/>
            <person name="Ruckert C."/>
            <person name="Wolfel R."/>
            <person name="Grass G."/>
        </authorList>
    </citation>
    <scope>NUCLEOTIDE SEQUENCE [LARGE SCALE GENOMIC DNA]</scope>
    <source>
        <strain evidence="4 6">7521-2</strain>
    </source>
</reference>
<accession>A0A0J1LAR4</accession>
<evidence type="ECO:0000313" key="6">
    <source>
        <dbReference type="Proteomes" id="UP000216961"/>
    </source>
</evidence>
<protein>
    <submittedName>
        <fullName evidence="4">MarR family transcriptional regulator</fullName>
    </submittedName>
</protein>
<dbReference type="GO" id="GO:0003700">
    <property type="term" value="F:DNA-binding transcription factor activity"/>
    <property type="evidence" value="ECO:0007669"/>
    <property type="project" value="InterPro"/>
</dbReference>
<dbReference type="AlphaFoldDB" id="A0A0J1LAR4"/>
<dbReference type="KEGG" id="bcir:C2I06_16365"/>
<dbReference type="EMBL" id="LDPH01000011">
    <property type="protein sequence ID" value="KLV26010.1"/>
    <property type="molecule type" value="Genomic_DNA"/>
</dbReference>
<evidence type="ECO:0000259" key="2">
    <source>
        <dbReference type="PROSITE" id="PS50995"/>
    </source>
</evidence>
<dbReference type="Gene3D" id="1.10.10.10">
    <property type="entry name" value="Winged helix-like DNA-binding domain superfamily/Winged helix DNA-binding domain"/>
    <property type="match status" value="1"/>
</dbReference>
<evidence type="ECO:0000313" key="4">
    <source>
        <dbReference type="EMBL" id="PAD81720.1"/>
    </source>
</evidence>
<gene>
    <name evidence="3" type="ORF">ABW02_13075</name>
    <name evidence="4" type="ORF">CHH57_18450</name>
</gene>
<dbReference type="SUPFAM" id="SSF46785">
    <property type="entry name" value="Winged helix' DNA-binding domain"/>
    <property type="match status" value="1"/>
</dbReference>
<evidence type="ECO:0000313" key="5">
    <source>
        <dbReference type="Proteomes" id="UP000036045"/>
    </source>
</evidence>
<sequence>MNGSLNNELIRSYSRINKAYNHLVHLDAKKLDLTAVQLKTLYRIYFCPNIGIGELATKLSLTKSTVSGVIDRLSQRQLIERTIPENNRRSVNIQLTAEGQHVMQQYFAGTSILAGKVREVMQLPEEDINKLLELNEKILTILNEIEEEQP</sequence>
<feature type="domain" description="HTH marR-type" evidence="2">
    <location>
        <begin position="6"/>
        <end position="140"/>
    </location>
</feature>
<keyword evidence="1" id="KW-0238">DNA-binding</keyword>
<dbReference type="OrthoDB" id="49580at2"/>
<dbReference type="GO" id="GO:0006950">
    <property type="term" value="P:response to stress"/>
    <property type="evidence" value="ECO:0007669"/>
    <property type="project" value="TreeGrafter"/>
</dbReference>
<dbReference type="PRINTS" id="PR00598">
    <property type="entry name" value="HTHMARR"/>
</dbReference>
<keyword evidence="5" id="KW-1185">Reference proteome</keyword>